<comment type="caution">
    <text evidence="2">The sequence shown here is derived from an EMBL/GenBank/DDBJ whole genome shotgun (WGS) entry which is preliminary data.</text>
</comment>
<proteinExistence type="predicted"/>
<dbReference type="EMBL" id="JARJCM010000247">
    <property type="protein sequence ID" value="KAJ7020906.1"/>
    <property type="molecule type" value="Genomic_DNA"/>
</dbReference>
<gene>
    <name evidence="2" type="ORF">C8F04DRAFT_1241642</name>
</gene>
<sequence length="292" mass="31894">MTGLPQTHGLTNAERSRLVRSNRKLQALLGETPHVIAAAQASHAHIPTEAIAPTTPETSSFSSAVAQTPSNRPRPQLLLHLQLPNHKHTIPLPSPTTPGTPLSPSNSITLNMQTPTPPTLSRAPSTKDLRRRHLAKLTRTLGENIAPELVPEPDARSTLQRAATTVGHGSFTSSSERLDVRTPAVVDDGSVVATPMSPPPSPWRSPSGLGRSFSAAVRTTRTLGRPPHRRRGSLVAFTQNQPREPRDEETREQPTSKLLGELKTGKRRKEKEWSGEWNREMQAVAQKLRALK</sequence>
<evidence type="ECO:0000256" key="1">
    <source>
        <dbReference type="SAM" id="MobiDB-lite"/>
    </source>
</evidence>
<keyword evidence="3" id="KW-1185">Reference proteome</keyword>
<name>A0AAD6S673_9AGAR</name>
<dbReference type="Proteomes" id="UP001218188">
    <property type="component" value="Unassembled WGS sequence"/>
</dbReference>
<reference evidence="2" key="1">
    <citation type="submission" date="2023-03" db="EMBL/GenBank/DDBJ databases">
        <title>Massive genome expansion in bonnet fungi (Mycena s.s.) driven by repeated elements and novel gene families across ecological guilds.</title>
        <authorList>
            <consortium name="Lawrence Berkeley National Laboratory"/>
            <person name="Harder C.B."/>
            <person name="Miyauchi S."/>
            <person name="Viragh M."/>
            <person name="Kuo A."/>
            <person name="Thoen E."/>
            <person name="Andreopoulos B."/>
            <person name="Lu D."/>
            <person name="Skrede I."/>
            <person name="Drula E."/>
            <person name="Henrissat B."/>
            <person name="Morin E."/>
            <person name="Kohler A."/>
            <person name="Barry K."/>
            <person name="LaButti K."/>
            <person name="Morin E."/>
            <person name="Salamov A."/>
            <person name="Lipzen A."/>
            <person name="Mereny Z."/>
            <person name="Hegedus B."/>
            <person name="Baldrian P."/>
            <person name="Stursova M."/>
            <person name="Weitz H."/>
            <person name="Taylor A."/>
            <person name="Grigoriev I.V."/>
            <person name="Nagy L.G."/>
            <person name="Martin F."/>
            <person name="Kauserud H."/>
        </authorList>
    </citation>
    <scope>NUCLEOTIDE SEQUENCE</scope>
    <source>
        <strain evidence="2">CBHHK200</strain>
    </source>
</reference>
<evidence type="ECO:0000313" key="3">
    <source>
        <dbReference type="Proteomes" id="UP001218188"/>
    </source>
</evidence>
<feature type="compositionally biased region" description="Basic and acidic residues" evidence="1">
    <location>
        <begin position="243"/>
        <end position="254"/>
    </location>
</feature>
<accession>A0AAD6S673</accession>
<evidence type="ECO:0000313" key="2">
    <source>
        <dbReference type="EMBL" id="KAJ7020906.1"/>
    </source>
</evidence>
<organism evidence="2 3">
    <name type="scientific">Mycena alexandri</name>
    <dbReference type="NCBI Taxonomy" id="1745969"/>
    <lineage>
        <taxon>Eukaryota</taxon>
        <taxon>Fungi</taxon>
        <taxon>Dikarya</taxon>
        <taxon>Basidiomycota</taxon>
        <taxon>Agaricomycotina</taxon>
        <taxon>Agaricomycetes</taxon>
        <taxon>Agaricomycetidae</taxon>
        <taxon>Agaricales</taxon>
        <taxon>Marasmiineae</taxon>
        <taxon>Mycenaceae</taxon>
        <taxon>Mycena</taxon>
    </lineage>
</organism>
<feature type="region of interest" description="Disordered" evidence="1">
    <location>
        <begin position="190"/>
        <end position="275"/>
    </location>
</feature>
<dbReference type="AlphaFoldDB" id="A0AAD6S673"/>
<protein>
    <submittedName>
        <fullName evidence="2">Uncharacterized protein</fullName>
    </submittedName>
</protein>